<gene>
    <name evidence="1" type="ORF">GOP47_0009903</name>
</gene>
<evidence type="ECO:0000313" key="2">
    <source>
        <dbReference type="Proteomes" id="UP000886520"/>
    </source>
</evidence>
<dbReference type="Proteomes" id="UP000886520">
    <property type="component" value="Chromosome 9"/>
</dbReference>
<sequence>MTSTSSEANSVHLWFLLCHERQGATFILTTRENGFLQTHFLKCELGVKLHCYDQKPKSLGQKKKTDEKLIGAFVPIVKTRGSKAKKERSQRETWRIYIVNWVLSRSCAWTEEAFHVLSHNCVCSWAYHFVGGLS</sequence>
<organism evidence="1 2">
    <name type="scientific">Adiantum capillus-veneris</name>
    <name type="common">Maidenhair fern</name>
    <dbReference type="NCBI Taxonomy" id="13818"/>
    <lineage>
        <taxon>Eukaryota</taxon>
        <taxon>Viridiplantae</taxon>
        <taxon>Streptophyta</taxon>
        <taxon>Embryophyta</taxon>
        <taxon>Tracheophyta</taxon>
        <taxon>Polypodiopsida</taxon>
        <taxon>Polypodiidae</taxon>
        <taxon>Polypodiales</taxon>
        <taxon>Pteridineae</taxon>
        <taxon>Pteridaceae</taxon>
        <taxon>Vittarioideae</taxon>
        <taxon>Adiantum</taxon>
    </lineage>
</organism>
<keyword evidence="2" id="KW-1185">Reference proteome</keyword>
<name>A0A9D4UY00_ADICA</name>
<reference evidence="1" key="1">
    <citation type="submission" date="2021-01" db="EMBL/GenBank/DDBJ databases">
        <title>Adiantum capillus-veneris genome.</title>
        <authorList>
            <person name="Fang Y."/>
            <person name="Liao Q."/>
        </authorList>
    </citation>
    <scope>NUCLEOTIDE SEQUENCE</scope>
    <source>
        <strain evidence="1">H3</strain>
        <tissue evidence="1">Leaf</tissue>
    </source>
</reference>
<evidence type="ECO:0000313" key="1">
    <source>
        <dbReference type="EMBL" id="KAI5075827.1"/>
    </source>
</evidence>
<dbReference type="EMBL" id="JABFUD020000009">
    <property type="protein sequence ID" value="KAI5075827.1"/>
    <property type="molecule type" value="Genomic_DNA"/>
</dbReference>
<protein>
    <submittedName>
        <fullName evidence="1">Uncharacterized protein</fullName>
    </submittedName>
</protein>
<comment type="caution">
    <text evidence="1">The sequence shown here is derived from an EMBL/GenBank/DDBJ whole genome shotgun (WGS) entry which is preliminary data.</text>
</comment>
<dbReference type="AlphaFoldDB" id="A0A9D4UY00"/>
<accession>A0A9D4UY00</accession>
<proteinExistence type="predicted"/>